<feature type="region of interest" description="Disordered" evidence="3">
    <location>
        <begin position="230"/>
        <end position="286"/>
    </location>
</feature>
<organism evidence="4 5">
    <name type="scientific">Ornithorhynchus anatinus</name>
    <name type="common">Duckbill platypus</name>
    <dbReference type="NCBI Taxonomy" id="9258"/>
    <lineage>
        <taxon>Eukaryota</taxon>
        <taxon>Metazoa</taxon>
        <taxon>Chordata</taxon>
        <taxon>Craniata</taxon>
        <taxon>Vertebrata</taxon>
        <taxon>Euteleostomi</taxon>
        <taxon>Mammalia</taxon>
        <taxon>Monotremata</taxon>
        <taxon>Ornithorhynchidae</taxon>
        <taxon>Ornithorhynchus</taxon>
    </lineage>
</organism>
<name>A0A6I8NKL9_ORNAN</name>
<evidence type="ECO:0000256" key="1">
    <source>
        <dbReference type="ARBA" id="ARBA00022737"/>
    </source>
</evidence>
<dbReference type="PANTHER" id="PTHR24168">
    <property type="entry name" value="KN MOTIF AND ANKYRIN REPEAT DOMAIN-CONTAINING"/>
    <property type="match status" value="1"/>
</dbReference>
<dbReference type="InterPro" id="IPR047184">
    <property type="entry name" value="KANK1-4"/>
</dbReference>
<evidence type="ECO:0000256" key="2">
    <source>
        <dbReference type="ARBA" id="ARBA00023043"/>
    </source>
</evidence>
<protein>
    <recommendedName>
        <fullName evidence="6">KN motif and ankyrin repeat domains 3</fullName>
    </recommendedName>
</protein>
<proteinExistence type="predicted"/>
<feature type="compositionally biased region" description="Pro residues" evidence="3">
    <location>
        <begin position="114"/>
        <end position="130"/>
    </location>
</feature>
<reference evidence="4" key="3">
    <citation type="submission" date="2025-09" db="UniProtKB">
        <authorList>
            <consortium name="Ensembl"/>
        </authorList>
    </citation>
    <scope>IDENTIFICATION</scope>
    <source>
        <strain evidence="4">Glennie</strain>
    </source>
</reference>
<feature type="compositionally biased region" description="Low complexity" evidence="3">
    <location>
        <begin position="230"/>
        <end position="242"/>
    </location>
</feature>
<reference evidence="4" key="2">
    <citation type="submission" date="2025-08" db="UniProtKB">
        <authorList>
            <consortium name="Ensembl"/>
        </authorList>
    </citation>
    <scope>IDENTIFICATION</scope>
    <source>
        <strain evidence="4">Glennie</strain>
    </source>
</reference>
<feature type="region of interest" description="Disordered" evidence="3">
    <location>
        <begin position="153"/>
        <end position="189"/>
    </location>
</feature>
<evidence type="ECO:0000256" key="3">
    <source>
        <dbReference type="SAM" id="MobiDB-lite"/>
    </source>
</evidence>
<accession>A0A6I8NKL9</accession>
<dbReference type="Pfam" id="PF12075">
    <property type="entry name" value="KN_motif"/>
    <property type="match status" value="1"/>
</dbReference>
<dbReference type="InParanoid" id="A0A6I8NKL9"/>
<feature type="compositionally biased region" description="Gly residues" evidence="3">
    <location>
        <begin position="269"/>
        <end position="281"/>
    </location>
</feature>
<dbReference type="PANTHER" id="PTHR24168:SF23">
    <property type="entry name" value="KN MOTIF AND ANKYRIN REPEAT DOMAIN-CONTAINING PROTEIN 3"/>
    <property type="match status" value="1"/>
</dbReference>
<keyword evidence="5" id="KW-1185">Reference proteome</keyword>
<keyword evidence="2" id="KW-0040">ANK repeat</keyword>
<evidence type="ECO:0000313" key="5">
    <source>
        <dbReference type="Proteomes" id="UP000002279"/>
    </source>
</evidence>
<feature type="compositionally biased region" description="Pro residues" evidence="3">
    <location>
        <begin position="413"/>
        <end position="424"/>
    </location>
</feature>
<evidence type="ECO:0000313" key="4">
    <source>
        <dbReference type="Ensembl" id="ENSOANP00000041212.1"/>
    </source>
</evidence>
<dbReference type="GO" id="GO:0030837">
    <property type="term" value="P:negative regulation of actin filament polymerization"/>
    <property type="evidence" value="ECO:0007669"/>
    <property type="project" value="InterPro"/>
</dbReference>
<evidence type="ECO:0008006" key="6">
    <source>
        <dbReference type="Google" id="ProtNLM"/>
    </source>
</evidence>
<reference evidence="4 5" key="1">
    <citation type="journal article" date="2008" name="Nature">
        <title>Genome analysis of the platypus reveals unique signatures of evolution.</title>
        <authorList>
            <person name="Warren W.C."/>
            <person name="Hillier L.W."/>
            <person name="Marshall Graves J.A."/>
            <person name="Birney E."/>
            <person name="Ponting C.P."/>
            <person name="Grutzner F."/>
            <person name="Belov K."/>
            <person name="Miller W."/>
            <person name="Clarke L."/>
            <person name="Chinwalla A.T."/>
            <person name="Yang S.P."/>
            <person name="Heger A."/>
            <person name="Locke D.P."/>
            <person name="Miethke P."/>
            <person name="Waters P.D."/>
            <person name="Veyrunes F."/>
            <person name="Fulton L."/>
            <person name="Fulton B."/>
            <person name="Graves T."/>
            <person name="Wallis J."/>
            <person name="Puente X.S."/>
            <person name="Lopez-Otin C."/>
            <person name="Ordonez G.R."/>
            <person name="Eichler E.E."/>
            <person name="Chen L."/>
            <person name="Cheng Z."/>
            <person name="Deakin J.E."/>
            <person name="Alsop A."/>
            <person name="Thompson K."/>
            <person name="Kirby P."/>
            <person name="Papenfuss A.T."/>
            <person name="Wakefield M.J."/>
            <person name="Olender T."/>
            <person name="Lancet D."/>
            <person name="Huttley G.A."/>
            <person name="Smit A.F."/>
            <person name="Pask A."/>
            <person name="Temple-Smith P."/>
            <person name="Batzer M.A."/>
            <person name="Walker J.A."/>
            <person name="Konkel M.K."/>
            <person name="Harris R.S."/>
            <person name="Whittington C.M."/>
            <person name="Wong E.S."/>
            <person name="Gemmell N.J."/>
            <person name="Buschiazzo E."/>
            <person name="Vargas Jentzsch I.M."/>
            <person name="Merkel A."/>
            <person name="Schmitz J."/>
            <person name="Zemann A."/>
            <person name="Churakov G."/>
            <person name="Kriegs J.O."/>
            <person name="Brosius J."/>
            <person name="Murchison E.P."/>
            <person name="Sachidanandam R."/>
            <person name="Smith C."/>
            <person name="Hannon G.J."/>
            <person name="Tsend-Ayush E."/>
            <person name="McMillan D."/>
            <person name="Attenborough R."/>
            <person name="Rens W."/>
            <person name="Ferguson-Smith M."/>
            <person name="Lefevre C.M."/>
            <person name="Sharp J.A."/>
            <person name="Nicholas K.R."/>
            <person name="Ray D.A."/>
            <person name="Kube M."/>
            <person name="Reinhardt R."/>
            <person name="Pringle T.H."/>
            <person name="Taylor J."/>
            <person name="Jones R.C."/>
            <person name="Nixon B."/>
            <person name="Dacheux J.L."/>
            <person name="Niwa H."/>
            <person name="Sekita Y."/>
            <person name="Huang X."/>
            <person name="Stark A."/>
            <person name="Kheradpour P."/>
            <person name="Kellis M."/>
            <person name="Flicek P."/>
            <person name="Chen Y."/>
            <person name="Webber C."/>
            <person name="Hardison R."/>
            <person name="Nelson J."/>
            <person name="Hallsworth-Pepin K."/>
            <person name="Delehaunty K."/>
            <person name="Markovic C."/>
            <person name="Minx P."/>
            <person name="Feng Y."/>
            <person name="Kremitzki C."/>
            <person name="Mitreva M."/>
            <person name="Glasscock J."/>
            <person name="Wylie T."/>
            <person name="Wohldmann P."/>
            <person name="Thiru P."/>
            <person name="Nhan M.N."/>
            <person name="Pohl C.S."/>
            <person name="Smith S.M."/>
            <person name="Hou S."/>
            <person name="Nefedov M."/>
            <person name="de Jong P.J."/>
            <person name="Renfree M.B."/>
            <person name="Mardis E.R."/>
            <person name="Wilson R.K."/>
        </authorList>
    </citation>
    <scope>NUCLEOTIDE SEQUENCE [LARGE SCALE GENOMIC DNA]</scope>
    <source>
        <strain evidence="4 5">Glennie</strain>
    </source>
</reference>
<feature type="compositionally biased region" description="Low complexity" evidence="3">
    <location>
        <begin position="90"/>
        <end position="101"/>
    </location>
</feature>
<dbReference type="GeneTree" id="ENSGT00940000161178"/>
<keyword evidence="1" id="KW-0677">Repeat</keyword>
<dbReference type="Proteomes" id="UP000002279">
    <property type="component" value="Chromosome X1"/>
</dbReference>
<feature type="region of interest" description="Disordered" evidence="3">
    <location>
        <begin position="363"/>
        <end position="505"/>
    </location>
</feature>
<feature type="region of interest" description="Disordered" evidence="3">
    <location>
        <begin position="1"/>
        <end position="38"/>
    </location>
</feature>
<feature type="region of interest" description="Disordered" evidence="3">
    <location>
        <begin position="60"/>
        <end position="141"/>
    </location>
</feature>
<feature type="compositionally biased region" description="Basic and acidic residues" evidence="3">
    <location>
        <begin position="253"/>
        <end position="262"/>
    </location>
</feature>
<sequence length="505" mass="53304">MAQFDHLNPNLPDLGGPFLYRDQDREPAAGERSPYSVETPYGFQLDLDFLKYVEDIESGQCLRRGPAPARRPRGAARSGPDPRSPGGRASGWTSTESLSSSDDGRVRGGWGPASQPPGPLLGLLPPPSPKGPGWNPRVEKTLLETSRRLELEQEWEWERAGGGPRPSPHASGLSSPAPPVSPAQLQHVREQMAAALRQLRELEGQVRAIPGLQRQVRSLREEKARLLAGLAAGSPGLGPAEGDPGPARARPGKLGELRRLTERLAQPRPGGGGGDGVGAGAGESLDEPAAPLRHEVGVSVRPPARDAATWVTEPLLGRPAEAQRELDLLQDSLAHQRGLSALLEGRLRDAAQELEALRAEGGARLARSDQGTQAELGAWPQGPRPEARDAAVGPDAPAGWAEKATQAELDPAGEPPAEPCPVPDDPASKGSTGRDWVQSGDVRSSPRPASPRVGESLRPFPSPPASVALLAWREPRGGPSPTMEDGDAVPALHGHIRSGWGWGGT</sequence>
<dbReference type="AlphaFoldDB" id="A0A6I8NKL9"/>
<dbReference type="Bgee" id="ENSOANG00000040589">
    <property type="expression patterns" value="Expressed in heart and 5 other cell types or tissues"/>
</dbReference>
<dbReference type="InterPro" id="IPR021939">
    <property type="entry name" value="KN_motif"/>
</dbReference>
<dbReference type="Ensembl" id="ENSOANT00000063826.1">
    <property type="protein sequence ID" value="ENSOANP00000041212.1"/>
    <property type="gene ID" value="ENSOANG00000040589.1"/>
</dbReference>